<accession>A0ABW1A7T6</accession>
<feature type="transmembrane region" description="Helical" evidence="7">
    <location>
        <begin position="235"/>
        <end position="257"/>
    </location>
</feature>
<gene>
    <name evidence="8" type="ORF">ACFPZN_28760</name>
</gene>
<proteinExistence type="predicted"/>
<reference evidence="9" key="1">
    <citation type="journal article" date="2019" name="Int. J. Syst. Evol. Microbiol.">
        <title>The Global Catalogue of Microorganisms (GCM) 10K type strain sequencing project: providing services to taxonomists for standard genome sequencing and annotation.</title>
        <authorList>
            <consortium name="The Broad Institute Genomics Platform"/>
            <consortium name="The Broad Institute Genome Sequencing Center for Infectious Disease"/>
            <person name="Wu L."/>
            <person name="Ma J."/>
        </authorList>
    </citation>
    <scope>NUCLEOTIDE SEQUENCE [LARGE SCALE GENOMIC DNA]</scope>
    <source>
        <strain evidence="9">KCTC 42087</strain>
    </source>
</reference>
<dbReference type="PANTHER" id="PTHR30213">
    <property type="entry name" value="INNER MEMBRANE PROTEIN YHJD"/>
    <property type="match status" value="1"/>
</dbReference>
<dbReference type="Proteomes" id="UP001596074">
    <property type="component" value="Unassembled WGS sequence"/>
</dbReference>
<evidence type="ECO:0000256" key="2">
    <source>
        <dbReference type="ARBA" id="ARBA00022475"/>
    </source>
</evidence>
<evidence type="ECO:0000256" key="5">
    <source>
        <dbReference type="ARBA" id="ARBA00023136"/>
    </source>
</evidence>
<feature type="transmembrane region" description="Helical" evidence="7">
    <location>
        <begin position="160"/>
        <end position="184"/>
    </location>
</feature>
<feature type="region of interest" description="Disordered" evidence="6">
    <location>
        <begin position="1"/>
        <end position="24"/>
    </location>
</feature>
<protein>
    <submittedName>
        <fullName evidence="8">YihY/virulence factor BrkB family protein</fullName>
    </submittedName>
</protein>
<evidence type="ECO:0000256" key="3">
    <source>
        <dbReference type="ARBA" id="ARBA00022692"/>
    </source>
</evidence>
<comment type="subcellular location">
    <subcellularLocation>
        <location evidence="1">Cell membrane</location>
        <topology evidence="1">Multi-pass membrane protein</topology>
    </subcellularLocation>
</comment>
<evidence type="ECO:0000256" key="1">
    <source>
        <dbReference type="ARBA" id="ARBA00004651"/>
    </source>
</evidence>
<dbReference type="RefSeq" id="WP_378285361.1">
    <property type="nucleotide sequence ID" value="NZ_JBHSON010000043.1"/>
</dbReference>
<evidence type="ECO:0000256" key="7">
    <source>
        <dbReference type="SAM" id="Phobius"/>
    </source>
</evidence>
<feature type="region of interest" description="Disordered" evidence="6">
    <location>
        <begin position="304"/>
        <end position="344"/>
    </location>
</feature>
<keyword evidence="9" id="KW-1185">Reference proteome</keyword>
<dbReference type="NCBIfam" id="TIGR00765">
    <property type="entry name" value="yihY_not_rbn"/>
    <property type="match status" value="1"/>
</dbReference>
<feature type="transmembrane region" description="Helical" evidence="7">
    <location>
        <begin position="269"/>
        <end position="291"/>
    </location>
</feature>
<dbReference type="EMBL" id="JBHSON010000043">
    <property type="protein sequence ID" value="MFC5749633.1"/>
    <property type="molecule type" value="Genomic_DNA"/>
</dbReference>
<keyword evidence="3 7" id="KW-0812">Transmembrane</keyword>
<keyword evidence="5 7" id="KW-0472">Membrane</keyword>
<comment type="caution">
    <text evidence="8">The sequence shown here is derived from an EMBL/GenBank/DDBJ whole genome shotgun (WGS) entry which is preliminary data.</text>
</comment>
<dbReference type="PANTHER" id="PTHR30213:SF0">
    <property type="entry name" value="UPF0761 MEMBRANE PROTEIN YIHY"/>
    <property type="match status" value="1"/>
</dbReference>
<name>A0ABW1A7T6_9ACTN</name>
<keyword evidence="4 7" id="KW-1133">Transmembrane helix</keyword>
<dbReference type="Pfam" id="PF03631">
    <property type="entry name" value="Virul_fac_BrkB"/>
    <property type="match status" value="1"/>
</dbReference>
<feature type="transmembrane region" description="Helical" evidence="7">
    <location>
        <begin position="204"/>
        <end position="223"/>
    </location>
</feature>
<evidence type="ECO:0000313" key="9">
    <source>
        <dbReference type="Proteomes" id="UP001596074"/>
    </source>
</evidence>
<dbReference type="InterPro" id="IPR017039">
    <property type="entry name" value="Virul_fac_BrkB"/>
</dbReference>
<dbReference type="PIRSF" id="PIRSF035875">
    <property type="entry name" value="RNase_BN"/>
    <property type="match status" value="1"/>
</dbReference>
<sequence length="344" mass="36974">MAKWWRRDGTAEAADDEEAPDKPSRLGVRGWWGVVRRTVRGFMDDNLVDWAAALTYYGVLSLFPALIMAVSLVGLLGASGKRTLADNVRQLAPGRFRDSMIGILDSLQGTAPTAGVMAGVGLLLALWSASRYVGALIRALNAVYDMPEGRPLWKLAPLRMLLTLAMIVVLASSALAITFTGRLAEQTGRLLGLGSAFVTAWGVLKWPVLLAIVIVAIGTLYWAGPNVRQPGRRWVTPGCVLAVLVWVAASAGFAVYVANFGSYNRTYGALATAVIFLVWMWFSNVAILVGAEFDAELARGRAIGAGGDGGEPFAEPRDTSKINERDDLGEREPDARSKEPDPAK</sequence>
<keyword evidence="2" id="KW-1003">Cell membrane</keyword>
<organism evidence="8 9">
    <name type="scientific">Actinomadura rugatobispora</name>
    <dbReference type="NCBI Taxonomy" id="1994"/>
    <lineage>
        <taxon>Bacteria</taxon>
        <taxon>Bacillati</taxon>
        <taxon>Actinomycetota</taxon>
        <taxon>Actinomycetes</taxon>
        <taxon>Streptosporangiales</taxon>
        <taxon>Thermomonosporaceae</taxon>
        <taxon>Actinomadura</taxon>
    </lineage>
</organism>
<evidence type="ECO:0000313" key="8">
    <source>
        <dbReference type="EMBL" id="MFC5749633.1"/>
    </source>
</evidence>
<feature type="compositionally biased region" description="Basic and acidic residues" evidence="6">
    <location>
        <begin position="1"/>
        <end position="10"/>
    </location>
</feature>
<evidence type="ECO:0000256" key="6">
    <source>
        <dbReference type="SAM" id="MobiDB-lite"/>
    </source>
</evidence>
<feature type="transmembrane region" description="Helical" evidence="7">
    <location>
        <begin position="54"/>
        <end position="76"/>
    </location>
</feature>
<feature type="compositionally biased region" description="Basic and acidic residues" evidence="6">
    <location>
        <begin position="314"/>
        <end position="344"/>
    </location>
</feature>
<evidence type="ECO:0000256" key="4">
    <source>
        <dbReference type="ARBA" id="ARBA00022989"/>
    </source>
</evidence>